<dbReference type="RefSeq" id="WP_278159214.1">
    <property type="nucleotide sequence ID" value="NZ_CP121252.1"/>
</dbReference>
<keyword evidence="3" id="KW-1185">Reference proteome</keyword>
<evidence type="ECO:0008006" key="4">
    <source>
        <dbReference type="Google" id="ProtNLM"/>
    </source>
</evidence>
<feature type="compositionally biased region" description="Low complexity" evidence="1">
    <location>
        <begin position="41"/>
        <end position="65"/>
    </location>
</feature>
<organism evidence="2 3">
    <name type="scientific">Citricoccus muralis</name>
    <dbReference type="NCBI Taxonomy" id="169134"/>
    <lineage>
        <taxon>Bacteria</taxon>
        <taxon>Bacillati</taxon>
        <taxon>Actinomycetota</taxon>
        <taxon>Actinomycetes</taxon>
        <taxon>Micrococcales</taxon>
        <taxon>Micrococcaceae</taxon>
        <taxon>Citricoccus</taxon>
    </lineage>
</organism>
<dbReference type="EMBL" id="CP121252">
    <property type="protein sequence ID" value="WFP17589.1"/>
    <property type="molecule type" value="Genomic_DNA"/>
</dbReference>
<dbReference type="Proteomes" id="UP001219037">
    <property type="component" value="Chromosome"/>
</dbReference>
<proteinExistence type="predicted"/>
<accession>A0ABY8H8W6</accession>
<dbReference type="PROSITE" id="PS51318">
    <property type="entry name" value="TAT"/>
    <property type="match status" value="1"/>
</dbReference>
<feature type="region of interest" description="Disordered" evidence="1">
    <location>
        <begin position="40"/>
        <end position="75"/>
    </location>
</feature>
<evidence type="ECO:0000313" key="3">
    <source>
        <dbReference type="Proteomes" id="UP001219037"/>
    </source>
</evidence>
<name>A0ABY8H8W6_9MICC</name>
<dbReference type="InterPro" id="IPR006311">
    <property type="entry name" value="TAT_signal"/>
</dbReference>
<evidence type="ECO:0000313" key="2">
    <source>
        <dbReference type="EMBL" id="WFP17589.1"/>
    </source>
</evidence>
<sequence length="333" mass="35957">MPDPFDATSRLVSFPTRRTVLTGLTGVGATWVLAACGSGGSNASESPSASGSASASVSAAASPSPTSIPKPELPGGGTRLFPGRRFVALYGSPGIPSLGLLGEQDLEESITRAQELAASYEGTSREPVMPAFEIISTVATASEGPTGEYTSAVDMDVLREWVEAAAENDIYVILDLQPGLSDFLTQAKHFEDLLLEPHVGLALDPEWRLQPGQRHMAQIGQVQADEVNATTEWLAKLVAENNLPEKLVILHQFQLRMIVDREKVVERPGLALLVHADGHGTPGQKMDTYRTLTKDLAPHVRIGWKNFIDEDNPTFTPSETMDIVPKPWFVSYQ</sequence>
<evidence type="ECO:0000256" key="1">
    <source>
        <dbReference type="SAM" id="MobiDB-lite"/>
    </source>
</evidence>
<reference evidence="2 3" key="1">
    <citation type="submission" date="2023-04" db="EMBL/GenBank/DDBJ databases">
        <title>Funneling lignin-derived compounds into biodiesel using alkali-halophilic Citricoccus sp. P2.</title>
        <authorList>
            <person name="Luo C.-B."/>
        </authorList>
    </citation>
    <scope>NUCLEOTIDE SEQUENCE [LARGE SCALE GENOMIC DNA]</scope>
    <source>
        <strain evidence="2 3">P2</strain>
    </source>
</reference>
<gene>
    <name evidence="2" type="ORF">P8192_05665</name>
</gene>
<protein>
    <recommendedName>
        <fullName evidence="4">Secreted protein</fullName>
    </recommendedName>
</protein>